<keyword evidence="2" id="KW-0695">RNA-directed DNA polymerase</keyword>
<protein>
    <submittedName>
        <fullName evidence="2">Reverse transcriptase domain-containing protein</fullName>
    </submittedName>
</protein>
<proteinExistence type="predicted"/>
<gene>
    <name evidence="2" type="ORF">Tci_837382</name>
</gene>
<dbReference type="AlphaFoldDB" id="A0A699QGX4"/>
<keyword evidence="2" id="KW-0808">Transferase</keyword>
<evidence type="ECO:0000256" key="1">
    <source>
        <dbReference type="SAM" id="MobiDB-lite"/>
    </source>
</evidence>
<sequence length="193" mass="21442">VGNQGSVRIQNGNVANENVQENVRNVLVNGNRVGCSYKEFLACNPKEYDGKGGVVVLTRWIEKMKSVQDMSGYSIDQKVKYTAGSFVGKALTWWNFQICTLRREVVVILTEPKTMQKAMLISGALIDEAVRNGSIKKVKKRGNMGEPSKDKNGRDDNKRTRTRNAVATTANPVGRENMGAWPKSTTYNSYHAP</sequence>
<reference evidence="2" key="1">
    <citation type="journal article" date="2019" name="Sci. Rep.">
        <title>Draft genome of Tanacetum cinerariifolium, the natural source of mosquito coil.</title>
        <authorList>
            <person name="Yamashiro T."/>
            <person name="Shiraishi A."/>
            <person name="Satake H."/>
            <person name="Nakayama K."/>
        </authorList>
    </citation>
    <scope>NUCLEOTIDE SEQUENCE</scope>
</reference>
<comment type="caution">
    <text evidence="2">The sequence shown here is derived from an EMBL/GenBank/DDBJ whole genome shotgun (WGS) entry which is preliminary data.</text>
</comment>
<dbReference type="GO" id="GO:0003964">
    <property type="term" value="F:RNA-directed DNA polymerase activity"/>
    <property type="evidence" value="ECO:0007669"/>
    <property type="project" value="UniProtKB-KW"/>
</dbReference>
<organism evidence="2">
    <name type="scientific">Tanacetum cinerariifolium</name>
    <name type="common">Dalmatian daisy</name>
    <name type="synonym">Chrysanthemum cinerariifolium</name>
    <dbReference type="NCBI Taxonomy" id="118510"/>
    <lineage>
        <taxon>Eukaryota</taxon>
        <taxon>Viridiplantae</taxon>
        <taxon>Streptophyta</taxon>
        <taxon>Embryophyta</taxon>
        <taxon>Tracheophyta</taxon>
        <taxon>Spermatophyta</taxon>
        <taxon>Magnoliopsida</taxon>
        <taxon>eudicotyledons</taxon>
        <taxon>Gunneridae</taxon>
        <taxon>Pentapetalae</taxon>
        <taxon>asterids</taxon>
        <taxon>campanulids</taxon>
        <taxon>Asterales</taxon>
        <taxon>Asteraceae</taxon>
        <taxon>Asteroideae</taxon>
        <taxon>Anthemideae</taxon>
        <taxon>Anthemidinae</taxon>
        <taxon>Tanacetum</taxon>
    </lineage>
</organism>
<name>A0A699QGX4_TANCI</name>
<accession>A0A699QGX4</accession>
<feature type="compositionally biased region" description="Basic and acidic residues" evidence="1">
    <location>
        <begin position="147"/>
        <end position="159"/>
    </location>
</feature>
<feature type="non-terminal residue" evidence="2">
    <location>
        <position position="193"/>
    </location>
</feature>
<keyword evidence="2" id="KW-0548">Nucleotidyltransferase</keyword>
<evidence type="ECO:0000313" key="2">
    <source>
        <dbReference type="EMBL" id="GFC65412.1"/>
    </source>
</evidence>
<feature type="non-terminal residue" evidence="2">
    <location>
        <position position="1"/>
    </location>
</feature>
<dbReference type="EMBL" id="BKCJ011006510">
    <property type="protein sequence ID" value="GFC65412.1"/>
    <property type="molecule type" value="Genomic_DNA"/>
</dbReference>
<feature type="compositionally biased region" description="Polar residues" evidence="1">
    <location>
        <begin position="183"/>
        <end position="193"/>
    </location>
</feature>
<feature type="region of interest" description="Disordered" evidence="1">
    <location>
        <begin position="136"/>
        <end position="193"/>
    </location>
</feature>